<reference evidence="1 2" key="1">
    <citation type="submission" date="2018-02" db="EMBL/GenBank/DDBJ databases">
        <title>Comparative genomes isolates from brazilian mangrove.</title>
        <authorList>
            <person name="Araujo J.E."/>
            <person name="Taketani R.G."/>
            <person name="Silva M.C.P."/>
            <person name="Loureco M.V."/>
            <person name="Andreote F.D."/>
        </authorList>
    </citation>
    <scope>NUCLEOTIDE SEQUENCE [LARGE SCALE GENOMIC DNA]</scope>
    <source>
        <strain evidence="1 2">Hex-1 MGV</strain>
    </source>
</reference>
<protein>
    <submittedName>
        <fullName evidence="1">Uncharacterized protein</fullName>
    </submittedName>
</protein>
<evidence type="ECO:0000313" key="2">
    <source>
        <dbReference type="Proteomes" id="UP000238322"/>
    </source>
</evidence>
<dbReference type="OrthoDB" id="9943543at2"/>
<dbReference type="RefSeq" id="WP_105333180.1">
    <property type="nucleotide sequence ID" value="NZ_PUHY01000016.1"/>
</dbReference>
<proteinExistence type="predicted"/>
<organism evidence="1 2">
    <name type="scientific">Blastopirellula marina</name>
    <dbReference type="NCBI Taxonomy" id="124"/>
    <lineage>
        <taxon>Bacteria</taxon>
        <taxon>Pseudomonadati</taxon>
        <taxon>Planctomycetota</taxon>
        <taxon>Planctomycetia</taxon>
        <taxon>Pirellulales</taxon>
        <taxon>Pirellulaceae</taxon>
        <taxon>Blastopirellula</taxon>
    </lineage>
</organism>
<sequence>MNRKESKVKRCQLVDWYSQGESQTVEVDGVCIVIRLVGRKGRRARIAITAPLGAKFSTPPSELEQQLRGELSDT</sequence>
<dbReference type="Proteomes" id="UP000238322">
    <property type="component" value="Unassembled WGS sequence"/>
</dbReference>
<comment type="caution">
    <text evidence="1">The sequence shown here is derived from an EMBL/GenBank/DDBJ whole genome shotgun (WGS) entry which is preliminary data.</text>
</comment>
<evidence type="ECO:0000313" key="1">
    <source>
        <dbReference type="EMBL" id="PQO28511.1"/>
    </source>
</evidence>
<gene>
    <name evidence="1" type="ORF">C5Y83_28285</name>
</gene>
<accession>A0A2S8F8M9</accession>
<dbReference type="EMBL" id="PUHY01000016">
    <property type="protein sequence ID" value="PQO28511.1"/>
    <property type="molecule type" value="Genomic_DNA"/>
</dbReference>
<dbReference type="AlphaFoldDB" id="A0A2S8F8M9"/>
<name>A0A2S8F8M9_9BACT</name>